<dbReference type="Proteomes" id="UP000030671">
    <property type="component" value="Unassembled WGS sequence"/>
</dbReference>
<dbReference type="OrthoDB" id="3257151at2759"/>
<keyword evidence="3" id="KW-1185">Reference proteome</keyword>
<organism evidence="2 3">
    <name type="scientific">Heterobasidion irregulare (strain TC 32-1)</name>
    <dbReference type="NCBI Taxonomy" id="747525"/>
    <lineage>
        <taxon>Eukaryota</taxon>
        <taxon>Fungi</taxon>
        <taxon>Dikarya</taxon>
        <taxon>Basidiomycota</taxon>
        <taxon>Agaricomycotina</taxon>
        <taxon>Agaricomycetes</taxon>
        <taxon>Russulales</taxon>
        <taxon>Bondarzewiaceae</taxon>
        <taxon>Heterobasidion</taxon>
        <taxon>Heterobasidion annosum species complex</taxon>
    </lineage>
</organism>
<sequence>MAPLAHLGNRLTSHQIAELCEFWASEQGVPSLESRRAWSLAHQIDPSIVNKWFSRKKRSANKSKTMSNSVDKDNVLVSTHAMSNDILDEKLSADQPNSQRKPLLVDSTDEPSHIDLPLTQESLANDILPLLTLEGDSTCTTVPANTAVNSNTLTPPLFAYTPLSVLQEPEPASLPRDLDDFHDNLCLPSRIYLVSQEGEIYCDDGAISQPSSPYHPPLSSSPFVDDFPGWNDGYSSSNISDRHLPEEEIQEDRWLNLIEMADPEPFTSTSANLGLSFYNSTTTFQYPLDHRLDEGRFIKRISGIDYLSRIGCHDGDAAQYEEPEDIRHFIKSTWDAESGLDVQNTSSFLKMELDVDVEVDDTGCRRSIWDMLKVEHVEHVVEGHTEGNACDSGELGGDREGGSFSK</sequence>
<proteinExistence type="predicted"/>
<protein>
    <recommendedName>
        <fullName evidence="4">Homeobox domain-containing protein</fullName>
    </recommendedName>
</protein>
<dbReference type="AlphaFoldDB" id="W4KGW0"/>
<dbReference type="InParanoid" id="W4KGW0"/>
<evidence type="ECO:0008006" key="4">
    <source>
        <dbReference type="Google" id="ProtNLM"/>
    </source>
</evidence>
<evidence type="ECO:0000313" key="3">
    <source>
        <dbReference type="Proteomes" id="UP000030671"/>
    </source>
</evidence>
<dbReference type="GeneID" id="20665735"/>
<accession>W4KGW0</accession>
<feature type="region of interest" description="Disordered" evidence="1">
    <location>
        <begin position="88"/>
        <end position="111"/>
    </location>
</feature>
<feature type="region of interest" description="Disordered" evidence="1">
    <location>
        <begin position="385"/>
        <end position="406"/>
    </location>
</feature>
<dbReference type="EMBL" id="KI925455">
    <property type="protein sequence ID" value="ETW85098.1"/>
    <property type="molecule type" value="Genomic_DNA"/>
</dbReference>
<name>W4KGW0_HETIT</name>
<reference evidence="2 3" key="1">
    <citation type="journal article" date="2012" name="New Phytol.">
        <title>Insight into trade-off between wood decay and parasitism from the genome of a fungal forest pathogen.</title>
        <authorList>
            <person name="Olson A."/>
            <person name="Aerts A."/>
            <person name="Asiegbu F."/>
            <person name="Belbahri L."/>
            <person name="Bouzid O."/>
            <person name="Broberg A."/>
            <person name="Canback B."/>
            <person name="Coutinho P.M."/>
            <person name="Cullen D."/>
            <person name="Dalman K."/>
            <person name="Deflorio G."/>
            <person name="van Diepen L.T."/>
            <person name="Dunand C."/>
            <person name="Duplessis S."/>
            <person name="Durling M."/>
            <person name="Gonthier P."/>
            <person name="Grimwood J."/>
            <person name="Fossdal C.G."/>
            <person name="Hansson D."/>
            <person name="Henrissat B."/>
            <person name="Hietala A."/>
            <person name="Himmelstrand K."/>
            <person name="Hoffmeister D."/>
            <person name="Hogberg N."/>
            <person name="James T.Y."/>
            <person name="Karlsson M."/>
            <person name="Kohler A."/>
            <person name="Kues U."/>
            <person name="Lee Y.H."/>
            <person name="Lin Y.C."/>
            <person name="Lind M."/>
            <person name="Lindquist E."/>
            <person name="Lombard V."/>
            <person name="Lucas S."/>
            <person name="Lunden K."/>
            <person name="Morin E."/>
            <person name="Murat C."/>
            <person name="Park J."/>
            <person name="Raffaello T."/>
            <person name="Rouze P."/>
            <person name="Salamov A."/>
            <person name="Schmutz J."/>
            <person name="Solheim H."/>
            <person name="Stahlberg J."/>
            <person name="Velez H."/>
            <person name="de Vries R.P."/>
            <person name="Wiebenga A."/>
            <person name="Woodward S."/>
            <person name="Yakovlev I."/>
            <person name="Garbelotto M."/>
            <person name="Martin F."/>
            <person name="Grigoriev I.V."/>
            <person name="Stenlid J."/>
        </authorList>
    </citation>
    <scope>NUCLEOTIDE SEQUENCE [LARGE SCALE GENOMIC DNA]</scope>
    <source>
        <strain evidence="2 3">TC 32-1</strain>
    </source>
</reference>
<feature type="compositionally biased region" description="Basic and acidic residues" evidence="1">
    <location>
        <begin position="396"/>
        <end position="406"/>
    </location>
</feature>
<dbReference type="RefSeq" id="XP_009541984.1">
    <property type="nucleotide sequence ID" value="XM_009543689.1"/>
</dbReference>
<gene>
    <name evidence="2" type="ORF">HETIRDRAFT_101134</name>
</gene>
<dbReference type="KEGG" id="hir:HETIRDRAFT_101134"/>
<dbReference type="HOGENOM" id="CLU_678037_0_0_1"/>
<evidence type="ECO:0000256" key="1">
    <source>
        <dbReference type="SAM" id="MobiDB-lite"/>
    </source>
</evidence>
<evidence type="ECO:0000313" key="2">
    <source>
        <dbReference type="EMBL" id="ETW85098.1"/>
    </source>
</evidence>